<evidence type="ECO:0000256" key="2">
    <source>
        <dbReference type="SAM" id="Phobius"/>
    </source>
</evidence>
<feature type="compositionally biased region" description="Gly residues" evidence="1">
    <location>
        <begin position="13"/>
        <end position="26"/>
    </location>
</feature>
<evidence type="ECO:0000313" key="4">
    <source>
        <dbReference type="Proteomes" id="UP000249340"/>
    </source>
</evidence>
<dbReference type="RefSeq" id="WP_111493275.1">
    <property type="nucleotide sequence ID" value="NZ_CP031264.1"/>
</dbReference>
<dbReference type="AlphaFoldDB" id="A0A345SW45"/>
<sequence length="160" mass="16226">MSNPYQMPPPDAYGGGAGQPYGGAPGYGQQQPMYGQPPPGYGYPAPQQMSPQMSPQLSPQIPQQMSQPVPYGMAPGPTGEPNSLATASAALGFVSVIVCFYGALLAPISLGFGIAGVNRARTTGTGRSAAVGGIVLSVLAILIAIAGLVLVVLRDKKTPV</sequence>
<keyword evidence="4" id="KW-1185">Reference proteome</keyword>
<feature type="compositionally biased region" description="Low complexity" evidence="1">
    <location>
        <begin position="42"/>
        <end position="70"/>
    </location>
</feature>
<reference evidence="4" key="1">
    <citation type="submission" date="2018-07" db="EMBL/GenBank/DDBJ databases">
        <title>Streptacidiphilus bronchialis DSM 106435 chromosome.</title>
        <authorList>
            <person name="Batra D."/>
            <person name="Gulvik C.A."/>
        </authorList>
    </citation>
    <scope>NUCLEOTIDE SEQUENCE [LARGE SCALE GENOMIC DNA]</scope>
    <source>
        <strain evidence="4">DSM 106435</strain>
    </source>
</reference>
<gene>
    <name evidence="3" type="ORF">C7M71_011375</name>
</gene>
<protein>
    <recommendedName>
        <fullName evidence="5">DUF4190 domain-containing protein</fullName>
    </recommendedName>
</protein>
<evidence type="ECO:0000256" key="1">
    <source>
        <dbReference type="SAM" id="MobiDB-lite"/>
    </source>
</evidence>
<dbReference type="EMBL" id="CP031264">
    <property type="protein sequence ID" value="AXI77950.1"/>
    <property type="molecule type" value="Genomic_DNA"/>
</dbReference>
<feature type="transmembrane region" description="Helical" evidence="2">
    <location>
        <begin position="129"/>
        <end position="153"/>
    </location>
</feature>
<keyword evidence="2" id="KW-0472">Membrane</keyword>
<keyword evidence="2" id="KW-1133">Transmembrane helix</keyword>
<dbReference type="OrthoDB" id="10008809at2"/>
<accession>A0A345SW45</accession>
<feature type="region of interest" description="Disordered" evidence="1">
    <location>
        <begin position="1"/>
        <end position="77"/>
    </location>
</feature>
<evidence type="ECO:0008006" key="5">
    <source>
        <dbReference type="Google" id="ProtNLM"/>
    </source>
</evidence>
<proteinExistence type="predicted"/>
<organism evidence="3 4">
    <name type="scientific">Peterkaempfera bronchialis</name>
    <dbReference type="NCBI Taxonomy" id="2126346"/>
    <lineage>
        <taxon>Bacteria</taxon>
        <taxon>Bacillati</taxon>
        <taxon>Actinomycetota</taxon>
        <taxon>Actinomycetes</taxon>
        <taxon>Kitasatosporales</taxon>
        <taxon>Streptomycetaceae</taxon>
        <taxon>Peterkaempfera</taxon>
    </lineage>
</organism>
<dbReference type="KEGG" id="stri:C7M71_011375"/>
<evidence type="ECO:0000313" key="3">
    <source>
        <dbReference type="EMBL" id="AXI77950.1"/>
    </source>
</evidence>
<feature type="compositionally biased region" description="Pro residues" evidence="1">
    <location>
        <begin position="1"/>
        <end position="11"/>
    </location>
</feature>
<feature type="transmembrane region" description="Helical" evidence="2">
    <location>
        <begin position="90"/>
        <end position="117"/>
    </location>
</feature>
<dbReference type="Proteomes" id="UP000249340">
    <property type="component" value="Chromosome"/>
</dbReference>
<name>A0A345SW45_9ACTN</name>
<keyword evidence="2" id="KW-0812">Transmembrane</keyword>